<organism evidence="1">
    <name type="scientific">Sesamum radiatum</name>
    <name type="common">Black benniseed</name>
    <dbReference type="NCBI Taxonomy" id="300843"/>
    <lineage>
        <taxon>Eukaryota</taxon>
        <taxon>Viridiplantae</taxon>
        <taxon>Streptophyta</taxon>
        <taxon>Embryophyta</taxon>
        <taxon>Tracheophyta</taxon>
        <taxon>Spermatophyta</taxon>
        <taxon>Magnoliopsida</taxon>
        <taxon>eudicotyledons</taxon>
        <taxon>Gunneridae</taxon>
        <taxon>Pentapetalae</taxon>
        <taxon>asterids</taxon>
        <taxon>lamiids</taxon>
        <taxon>Lamiales</taxon>
        <taxon>Pedaliaceae</taxon>
        <taxon>Sesamum</taxon>
    </lineage>
</organism>
<accession>A0AAW2Q0B6</accession>
<name>A0AAW2Q0B6_SESRA</name>
<sequence length="70" mass="7686">MSSSTKAEHHNHSMQRMKELGIGISESVEDDVVHYGLGLKPIEKGIDDCDVEECFPHLPALGHVEGSDEN</sequence>
<protein>
    <submittedName>
        <fullName evidence="1">Uncharacterized protein</fullName>
    </submittedName>
</protein>
<dbReference type="EMBL" id="JACGWJ010000016">
    <property type="protein sequence ID" value="KAL0361150.1"/>
    <property type="molecule type" value="Genomic_DNA"/>
</dbReference>
<reference evidence="1" key="1">
    <citation type="submission" date="2020-06" db="EMBL/GenBank/DDBJ databases">
        <authorList>
            <person name="Li T."/>
            <person name="Hu X."/>
            <person name="Zhang T."/>
            <person name="Song X."/>
            <person name="Zhang H."/>
            <person name="Dai N."/>
            <person name="Sheng W."/>
            <person name="Hou X."/>
            <person name="Wei L."/>
        </authorList>
    </citation>
    <scope>NUCLEOTIDE SEQUENCE</scope>
    <source>
        <strain evidence="1">G02</strain>
        <tissue evidence="1">Leaf</tissue>
    </source>
</reference>
<evidence type="ECO:0000313" key="1">
    <source>
        <dbReference type="EMBL" id="KAL0361150.1"/>
    </source>
</evidence>
<gene>
    <name evidence="1" type="ORF">Sradi_3799500</name>
</gene>
<reference evidence="1" key="2">
    <citation type="journal article" date="2024" name="Plant">
        <title>Genomic evolution and insights into agronomic trait innovations of Sesamum species.</title>
        <authorList>
            <person name="Miao H."/>
            <person name="Wang L."/>
            <person name="Qu L."/>
            <person name="Liu H."/>
            <person name="Sun Y."/>
            <person name="Le M."/>
            <person name="Wang Q."/>
            <person name="Wei S."/>
            <person name="Zheng Y."/>
            <person name="Lin W."/>
            <person name="Duan Y."/>
            <person name="Cao H."/>
            <person name="Xiong S."/>
            <person name="Wang X."/>
            <person name="Wei L."/>
            <person name="Li C."/>
            <person name="Ma Q."/>
            <person name="Ju M."/>
            <person name="Zhao R."/>
            <person name="Li G."/>
            <person name="Mu C."/>
            <person name="Tian Q."/>
            <person name="Mei H."/>
            <person name="Zhang T."/>
            <person name="Gao T."/>
            <person name="Zhang H."/>
        </authorList>
    </citation>
    <scope>NUCLEOTIDE SEQUENCE</scope>
    <source>
        <strain evidence="1">G02</strain>
    </source>
</reference>
<comment type="caution">
    <text evidence="1">The sequence shown here is derived from an EMBL/GenBank/DDBJ whole genome shotgun (WGS) entry which is preliminary data.</text>
</comment>
<dbReference type="AlphaFoldDB" id="A0AAW2Q0B6"/>
<proteinExistence type="predicted"/>